<evidence type="ECO:0000256" key="2">
    <source>
        <dbReference type="ARBA" id="ARBA00022643"/>
    </source>
</evidence>
<dbReference type="SUPFAM" id="SSF55469">
    <property type="entry name" value="FMN-dependent nitroreductase-like"/>
    <property type="match status" value="1"/>
</dbReference>
<dbReference type="PANTHER" id="PTHR43543:SF1">
    <property type="entry name" value="MALONIC SEMIALDEHYDE REDUCTASE RUTE-RELATED"/>
    <property type="match status" value="1"/>
</dbReference>
<dbReference type="Gene3D" id="3.40.109.10">
    <property type="entry name" value="NADH Oxidase"/>
    <property type="match status" value="1"/>
</dbReference>
<keyword evidence="1 5" id="KW-0285">Flavoprotein</keyword>
<protein>
    <recommendedName>
        <fullName evidence="5">Putative NADH dehydrogenase/NAD(P)H nitroreductase GF068_01300</fullName>
        <ecNumber evidence="5">1.-.-.-</ecNumber>
    </recommendedName>
</protein>
<dbReference type="HAMAP" id="MF_01204">
    <property type="entry name" value="Oxidoreductase_RutE_HadB"/>
    <property type="match status" value="1"/>
</dbReference>
<dbReference type="Proteomes" id="UP000440224">
    <property type="component" value="Unassembled WGS sequence"/>
</dbReference>
<accession>A0A6N7PFH3</accession>
<dbReference type="NCBIfam" id="NF003768">
    <property type="entry name" value="PRK05365.1"/>
    <property type="match status" value="1"/>
</dbReference>
<dbReference type="OrthoDB" id="9809288at2"/>
<comment type="similarity">
    <text evidence="5">Belongs to the nitroreductase family. HadB/RutE subfamily.</text>
</comment>
<evidence type="ECO:0000256" key="3">
    <source>
        <dbReference type="ARBA" id="ARBA00022857"/>
    </source>
</evidence>
<dbReference type="EC" id="1.-.-.-" evidence="5"/>
<evidence type="ECO:0000256" key="4">
    <source>
        <dbReference type="ARBA" id="ARBA00023002"/>
    </source>
</evidence>
<dbReference type="CDD" id="cd02148">
    <property type="entry name" value="RutE-like"/>
    <property type="match status" value="1"/>
</dbReference>
<keyword evidence="8" id="KW-1185">Reference proteome</keyword>
<comment type="cofactor">
    <cofactor evidence="5">
        <name>FMN</name>
        <dbReference type="ChEBI" id="CHEBI:58210"/>
    </cofactor>
</comment>
<dbReference type="InterPro" id="IPR000415">
    <property type="entry name" value="Nitroreductase-like"/>
</dbReference>
<keyword evidence="4 5" id="KW-0560">Oxidoreductase</keyword>
<feature type="domain" description="Nitroreductase" evidence="6">
    <location>
        <begin position="25"/>
        <end position="158"/>
    </location>
</feature>
<gene>
    <name evidence="7" type="ORF">GF068_01300</name>
</gene>
<keyword evidence="3 5" id="KW-0521">NADP</keyword>
<evidence type="ECO:0000256" key="5">
    <source>
        <dbReference type="HAMAP-Rule" id="MF_01204"/>
    </source>
</evidence>
<dbReference type="PANTHER" id="PTHR43543">
    <property type="entry name" value="MALONIC SEMIALDEHYDE REDUCTASE RUTE-RELATED"/>
    <property type="match status" value="1"/>
</dbReference>
<organism evidence="7 8">
    <name type="scientific">Polyangium spumosum</name>
    <dbReference type="NCBI Taxonomy" id="889282"/>
    <lineage>
        <taxon>Bacteria</taxon>
        <taxon>Pseudomonadati</taxon>
        <taxon>Myxococcota</taxon>
        <taxon>Polyangia</taxon>
        <taxon>Polyangiales</taxon>
        <taxon>Polyangiaceae</taxon>
        <taxon>Polyangium</taxon>
    </lineage>
</organism>
<keyword evidence="5" id="KW-0520">NAD</keyword>
<sequence length="196" mass="21806">MANRLGEEALDQLFRAARTHNVWLERPVEDDVLREIYDLAKMAPTSANCSPMRVVFVKSPEAKARLLAVVSAGNQDKTRTAPVTAIIAHDRRFYDELPKLFPHTDARAWFVGNQALIDTTAFRNGTLQGAYLMMAARALGLDCGPMSGFDNDKLDRAFFPDGRFASNFLVNLGYGDASKVFPRSPRFAFDEACTIL</sequence>
<evidence type="ECO:0000256" key="1">
    <source>
        <dbReference type="ARBA" id="ARBA00022630"/>
    </source>
</evidence>
<dbReference type="InterPro" id="IPR023936">
    <property type="entry name" value="RutE-like"/>
</dbReference>
<dbReference type="AlphaFoldDB" id="A0A6N7PFH3"/>
<evidence type="ECO:0000313" key="8">
    <source>
        <dbReference type="Proteomes" id="UP000440224"/>
    </source>
</evidence>
<proteinExistence type="inferred from homology"/>
<name>A0A6N7PFH3_9BACT</name>
<keyword evidence="2 5" id="KW-0288">FMN</keyword>
<dbReference type="RefSeq" id="WP_153817468.1">
    <property type="nucleotide sequence ID" value="NZ_WJIE01000001.1"/>
</dbReference>
<dbReference type="InterPro" id="IPR029479">
    <property type="entry name" value="Nitroreductase"/>
</dbReference>
<evidence type="ECO:0000259" key="6">
    <source>
        <dbReference type="Pfam" id="PF00881"/>
    </source>
</evidence>
<dbReference type="Pfam" id="PF00881">
    <property type="entry name" value="Nitroreductase"/>
    <property type="match status" value="1"/>
</dbReference>
<reference evidence="7 8" key="1">
    <citation type="submission" date="2019-10" db="EMBL/GenBank/DDBJ databases">
        <title>A soil myxobacterium in the family Polyangiaceae.</title>
        <authorList>
            <person name="Li Y."/>
            <person name="Wang J."/>
        </authorList>
    </citation>
    <scope>NUCLEOTIDE SEQUENCE [LARGE SCALE GENOMIC DNA]</scope>
    <source>
        <strain evidence="7 8">DSM 14734</strain>
    </source>
</reference>
<comment type="caution">
    <text evidence="7">The sequence shown here is derived from an EMBL/GenBank/DDBJ whole genome shotgun (WGS) entry which is preliminary data.</text>
</comment>
<evidence type="ECO:0000313" key="7">
    <source>
        <dbReference type="EMBL" id="MRG90567.1"/>
    </source>
</evidence>
<dbReference type="EMBL" id="WJIE01000001">
    <property type="protein sequence ID" value="MRG90567.1"/>
    <property type="molecule type" value="Genomic_DNA"/>
</dbReference>
<dbReference type="InterPro" id="IPR050461">
    <property type="entry name" value="Nitroreductase_HadB/RutE"/>
</dbReference>
<dbReference type="GO" id="GO:0016491">
    <property type="term" value="F:oxidoreductase activity"/>
    <property type="evidence" value="ECO:0007669"/>
    <property type="project" value="UniProtKB-UniRule"/>
</dbReference>